<dbReference type="AlphaFoldDB" id="A0AAD5QND6"/>
<dbReference type="EMBL" id="JAHQIW010003404">
    <property type="protein sequence ID" value="KAJ1358573.1"/>
    <property type="molecule type" value="Genomic_DNA"/>
</dbReference>
<dbReference type="Proteomes" id="UP001196413">
    <property type="component" value="Unassembled WGS sequence"/>
</dbReference>
<gene>
    <name evidence="1" type="ORF">KIN20_017040</name>
</gene>
<organism evidence="1 2">
    <name type="scientific">Parelaphostrongylus tenuis</name>
    <name type="common">Meningeal worm</name>
    <dbReference type="NCBI Taxonomy" id="148309"/>
    <lineage>
        <taxon>Eukaryota</taxon>
        <taxon>Metazoa</taxon>
        <taxon>Ecdysozoa</taxon>
        <taxon>Nematoda</taxon>
        <taxon>Chromadorea</taxon>
        <taxon>Rhabditida</taxon>
        <taxon>Rhabditina</taxon>
        <taxon>Rhabditomorpha</taxon>
        <taxon>Strongyloidea</taxon>
        <taxon>Metastrongylidae</taxon>
        <taxon>Parelaphostrongylus</taxon>
    </lineage>
</organism>
<reference evidence="1" key="1">
    <citation type="submission" date="2021-06" db="EMBL/GenBank/DDBJ databases">
        <title>Parelaphostrongylus tenuis whole genome reference sequence.</title>
        <authorList>
            <person name="Garwood T.J."/>
            <person name="Larsen P.A."/>
            <person name="Fountain-Jones N.M."/>
            <person name="Garbe J.R."/>
            <person name="Macchietto M.G."/>
            <person name="Kania S.A."/>
            <person name="Gerhold R.W."/>
            <person name="Richards J.E."/>
            <person name="Wolf T.M."/>
        </authorList>
    </citation>
    <scope>NUCLEOTIDE SEQUENCE</scope>
    <source>
        <strain evidence="1">MNPRO001-30</strain>
        <tissue evidence="1">Meninges</tissue>
    </source>
</reference>
<accession>A0AAD5QND6</accession>
<evidence type="ECO:0000313" key="1">
    <source>
        <dbReference type="EMBL" id="KAJ1358573.1"/>
    </source>
</evidence>
<protein>
    <submittedName>
        <fullName evidence="1">Uncharacterized protein</fullName>
    </submittedName>
</protein>
<comment type="caution">
    <text evidence="1">The sequence shown here is derived from an EMBL/GenBank/DDBJ whole genome shotgun (WGS) entry which is preliminary data.</text>
</comment>
<proteinExistence type="predicted"/>
<keyword evidence="2" id="KW-1185">Reference proteome</keyword>
<evidence type="ECO:0000313" key="2">
    <source>
        <dbReference type="Proteomes" id="UP001196413"/>
    </source>
</evidence>
<name>A0AAD5QND6_PARTN</name>
<sequence length="72" mass="7951">MICTSVNVRRGGARFSPKAEHEIVGLLNVENVEEAVELRETTRTSSIALYCQPPMQIAPTEDRLTSITCSET</sequence>